<gene>
    <name evidence="2" type="ORF">H1S01_20155</name>
</gene>
<dbReference type="PANTHER" id="PTHR30050:SF4">
    <property type="entry name" value="ATP-BINDING PROTEIN RV3427C IN INSERTION SEQUENCE-RELATED"/>
    <property type="match status" value="1"/>
</dbReference>
<proteinExistence type="predicted"/>
<feature type="domain" description="IstB-like ATP-binding" evidence="1">
    <location>
        <begin position="111"/>
        <end position="170"/>
    </location>
</feature>
<dbReference type="PANTHER" id="PTHR30050">
    <property type="entry name" value="CHROMOSOMAL REPLICATION INITIATOR PROTEIN DNAA"/>
    <property type="match status" value="1"/>
</dbReference>
<organism evidence="2 3">
    <name type="scientific">Heliobacterium chlorum</name>
    <dbReference type="NCBI Taxonomy" id="2698"/>
    <lineage>
        <taxon>Bacteria</taxon>
        <taxon>Bacillati</taxon>
        <taxon>Bacillota</taxon>
        <taxon>Clostridia</taxon>
        <taxon>Eubacteriales</taxon>
        <taxon>Heliobacteriaceae</taxon>
        <taxon>Heliobacterium</taxon>
    </lineage>
</organism>
<sequence length="199" mass="22404">IPFQKDNPEAFQLITAYCRNVLQRADEGIGLYLYSVPNAINPKGTGTGKTTASVAILHEYLVARTIQHVKQIKPIDQLPALFVNASKYQNQFNAQFRGPREMQENAAAAFYQRKIDMLQAELLVLDDVGVREATEAYKNEFYEVIDERCAEVKATIFTSNEPLEHLARILDPRISSRIGGMTIPVSFEGEDQRNRSLLG</sequence>
<dbReference type="GO" id="GO:0005524">
    <property type="term" value="F:ATP binding"/>
    <property type="evidence" value="ECO:0007669"/>
    <property type="project" value="UniProtKB-KW"/>
</dbReference>
<dbReference type="Gene3D" id="3.40.50.300">
    <property type="entry name" value="P-loop containing nucleotide triphosphate hydrolases"/>
    <property type="match status" value="1"/>
</dbReference>
<keyword evidence="3" id="KW-1185">Reference proteome</keyword>
<evidence type="ECO:0000313" key="3">
    <source>
        <dbReference type="Proteomes" id="UP000617402"/>
    </source>
</evidence>
<dbReference type="RefSeq" id="WP_188042154.1">
    <property type="nucleotide sequence ID" value="NZ_JACVHF010000091.1"/>
</dbReference>
<dbReference type="InterPro" id="IPR002611">
    <property type="entry name" value="IstB_ATP-bd"/>
</dbReference>
<keyword evidence="2" id="KW-0547">Nucleotide-binding</keyword>
<protein>
    <submittedName>
        <fullName evidence="2">ATP-binding protein</fullName>
    </submittedName>
</protein>
<comment type="caution">
    <text evidence="2">The sequence shown here is derived from an EMBL/GenBank/DDBJ whole genome shotgun (WGS) entry which is preliminary data.</text>
</comment>
<keyword evidence="2" id="KW-0067">ATP-binding</keyword>
<evidence type="ECO:0000259" key="1">
    <source>
        <dbReference type="Pfam" id="PF01695"/>
    </source>
</evidence>
<accession>A0ABR7T7J4</accession>
<dbReference type="Proteomes" id="UP000617402">
    <property type="component" value="Unassembled WGS sequence"/>
</dbReference>
<dbReference type="Pfam" id="PF01695">
    <property type="entry name" value="IstB_IS21"/>
    <property type="match status" value="1"/>
</dbReference>
<dbReference type="SUPFAM" id="SSF52540">
    <property type="entry name" value="P-loop containing nucleoside triphosphate hydrolases"/>
    <property type="match status" value="1"/>
</dbReference>
<name>A0ABR7T7J4_HELCL</name>
<evidence type="ECO:0000313" key="2">
    <source>
        <dbReference type="EMBL" id="MBC9786740.1"/>
    </source>
</evidence>
<dbReference type="EMBL" id="JACVHF010000091">
    <property type="protein sequence ID" value="MBC9786740.1"/>
    <property type="molecule type" value="Genomic_DNA"/>
</dbReference>
<dbReference type="InterPro" id="IPR027417">
    <property type="entry name" value="P-loop_NTPase"/>
</dbReference>
<feature type="non-terminal residue" evidence="2">
    <location>
        <position position="1"/>
    </location>
</feature>
<reference evidence="2 3" key="1">
    <citation type="submission" date="2020-07" db="EMBL/GenBank/DDBJ databases">
        <title>Draft whole-genome sequence of Heliobacterium chlorum DSM 3682, type strain.</title>
        <authorList>
            <person name="Kyndt J.A."/>
            <person name="Meyer T.E."/>
            <person name="Imhoff J.F."/>
        </authorList>
    </citation>
    <scope>NUCLEOTIDE SEQUENCE [LARGE SCALE GENOMIC DNA]</scope>
    <source>
        <strain evidence="2 3">DSM 3682</strain>
    </source>
</reference>